<feature type="domain" description="Protein kinase" evidence="1">
    <location>
        <begin position="1"/>
        <end position="61"/>
    </location>
</feature>
<dbReference type="EMBL" id="CAKOFQ010007049">
    <property type="protein sequence ID" value="CAH1988654.1"/>
    <property type="molecule type" value="Genomic_DNA"/>
</dbReference>
<dbReference type="PROSITE" id="PS50011">
    <property type="entry name" value="PROTEIN_KINASE_DOM"/>
    <property type="match status" value="1"/>
</dbReference>
<dbReference type="GO" id="GO:0019221">
    <property type="term" value="P:cytokine-mediated signaling pathway"/>
    <property type="evidence" value="ECO:0007669"/>
    <property type="project" value="TreeGrafter"/>
</dbReference>
<keyword evidence="3" id="KW-1185">Reference proteome</keyword>
<dbReference type="Proteomes" id="UP001152888">
    <property type="component" value="Unassembled WGS sequence"/>
</dbReference>
<dbReference type="SUPFAM" id="SSF56112">
    <property type="entry name" value="Protein kinase-like (PK-like)"/>
    <property type="match status" value="1"/>
</dbReference>
<comment type="caution">
    <text evidence="2">The sequence shown here is derived from an EMBL/GenBank/DDBJ whole genome shotgun (WGS) entry which is preliminary data.</text>
</comment>
<dbReference type="InterPro" id="IPR000719">
    <property type="entry name" value="Prot_kinase_dom"/>
</dbReference>
<dbReference type="GO" id="GO:0007259">
    <property type="term" value="P:cell surface receptor signaling pathway via JAK-STAT"/>
    <property type="evidence" value="ECO:0007669"/>
    <property type="project" value="TreeGrafter"/>
</dbReference>
<evidence type="ECO:0000259" key="1">
    <source>
        <dbReference type="PROSITE" id="PS50011"/>
    </source>
</evidence>
<protein>
    <recommendedName>
        <fullName evidence="1">Protein kinase domain-containing protein</fullName>
    </recommendedName>
</protein>
<dbReference type="AlphaFoldDB" id="A0A9P0LAP8"/>
<reference evidence="2" key="1">
    <citation type="submission" date="2022-03" db="EMBL/GenBank/DDBJ databases">
        <authorList>
            <person name="Sayadi A."/>
        </authorList>
    </citation>
    <scope>NUCLEOTIDE SEQUENCE</scope>
</reference>
<evidence type="ECO:0000313" key="2">
    <source>
        <dbReference type="EMBL" id="CAH1988654.1"/>
    </source>
</evidence>
<organism evidence="2 3">
    <name type="scientific">Acanthoscelides obtectus</name>
    <name type="common">Bean weevil</name>
    <name type="synonym">Bruchus obtectus</name>
    <dbReference type="NCBI Taxonomy" id="200917"/>
    <lineage>
        <taxon>Eukaryota</taxon>
        <taxon>Metazoa</taxon>
        <taxon>Ecdysozoa</taxon>
        <taxon>Arthropoda</taxon>
        <taxon>Hexapoda</taxon>
        <taxon>Insecta</taxon>
        <taxon>Pterygota</taxon>
        <taxon>Neoptera</taxon>
        <taxon>Endopterygota</taxon>
        <taxon>Coleoptera</taxon>
        <taxon>Polyphaga</taxon>
        <taxon>Cucujiformia</taxon>
        <taxon>Chrysomeloidea</taxon>
        <taxon>Chrysomelidae</taxon>
        <taxon>Bruchinae</taxon>
        <taxon>Bruchini</taxon>
        <taxon>Acanthoscelides</taxon>
    </lineage>
</organism>
<dbReference type="InterPro" id="IPR001245">
    <property type="entry name" value="Ser-Thr/Tyr_kinase_cat_dom"/>
</dbReference>
<proteinExistence type="predicted"/>
<dbReference type="GO" id="GO:0005126">
    <property type="term" value="F:cytokine receptor binding"/>
    <property type="evidence" value="ECO:0007669"/>
    <property type="project" value="TreeGrafter"/>
</dbReference>
<dbReference type="PROSITE" id="PS00109">
    <property type="entry name" value="PROTEIN_KINASE_TYR"/>
    <property type="match status" value="1"/>
</dbReference>
<dbReference type="Gene3D" id="1.10.510.10">
    <property type="entry name" value="Transferase(Phosphotransferase) domain 1"/>
    <property type="match status" value="1"/>
</dbReference>
<dbReference type="InterPro" id="IPR008266">
    <property type="entry name" value="Tyr_kinase_AS"/>
</dbReference>
<name>A0A9P0LAP8_ACAOB</name>
<evidence type="ECO:0000313" key="3">
    <source>
        <dbReference type="Proteomes" id="UP001152888"/>
    </source>
</evidence>
<dbReference type="OrthoDB" id="1915767at2759"/>
<dbReference type="InterPro" id="IPR011009">
    <property type="entry name" value="Kinase-like_dom_sf"/>
</dbReference>
<dbReference type="GO" id="GO:0035556">
    <property type="term" value="P:intracellular signal transduction"/>
    <property type="evidence" value="ECO:0007669"/>
    <property type="project" value="TreeGrafter"/>
</dbReference>
<gene>
    <name evidence="2" type="ORF">ACAOBT_LOCUS18606</name>
</gene>
<accession>A0A9P0LAP8</accession>
<dbReference type="InterPro" id="IPR051286">
    <property type="entry name" value="JAK"/>
</dbReference>
<sequence>MLQGMDYLGKKSIVHRDLAARNILVVDENQVKISDFGLAQVMGTNDYYILKTPNRELPIKW</sequence>
<dbReference type="GO" id="GO:0030154">
    <property type="term" value="P:cell differentiation"/>
    <property type="evidence" value="ECO:0007669"/>
    <property type="project" value="TreeGrafter"/>
</dbReference>
<dbReference type="PANTHER" id="PTHR45807">
    <property type="entry name" value="TYROSINE-PROTEIN KINASE HOPSCOTCH"/>
    <property type="match status" value="1"/>
</dbReference>
<dbReference type="GO" id="GO:0004715">
    <property type="term" value="F:non-membrane spanning protein tyrosine kinase activity"/>
    <property type="evidence" value="ECO:0007669"/>
    <property type="project" value="TreeGrafter"/>
</dbReference>
<dbReference type="GO" id="GO:0005829">
    <property type="term" value="C:cytosol"/>
    <property type="evidence" value="ECO:0007669"/>
    <property type="project" value="TreeGrafter"/>
</dbReference>
<dbReference type="GO" id="GO:0005524">
    <property type="term" value="F:ATP binding"/>
    <property type="evidence" value="ECO:0007669"/>
    <property type="project" value="InterPro"/>
</dbReference>
<dbReference type="PANTHER" id="PTHR45807:SF7">
    <property type="entry name" value="TYROSINE-PROTEIN KINASE HOPSCOTCH"/>
    <property type="match status" value="1"/>
</dbReference>
<dbReference type="Pfam" id="PF07714">
    <property type="entry name" value="PK_Tyr_Ser-Thr"/>
    <property type="match status" value="1"/>
</dbReference>